<dbReference type="OrthoDB" id="6039104at2759"/>
<evidence type="ECO:0008006" key="3">
    <source>
        <dbReference type="Google" id="ProtNLM"/>
    </source>
</evidence>
<evidence type="ECO:0000313" key="2">
    <source>
        <dbReference type="Proteomes" id="UP000245119"/>
    </source>
</evidence>
<accession>A0A2T7NLF2</accession>
<sequence>MKRVERCENGGTFLNGRCRCPMEFAGETCQRRIRDCKEAFDNGYFVTYPGRTLLIQPVGTSTPFWINCALDWGGVGYPLKRSYINSFNVSWATAKTGSATTCR</sequence>
<reference evidence="1 2" key="1">
    <citation type="submission" date="2018-04" db="EMBL/GenBank/DDBJ databases">
        <title>The genome of golden apple snail Pomacea canaliculata provides insight into stress tolerance and invasive adaptation.</title>
        <authorList>
            <person name="Liu C."/>
            <person name="Liu B."/>
            <person name="Ren Y."/>
            <person name="Zhang Y."/>
            <person name="Wang H."/>
            <person name="Li S."/>
            <person name="Jiang F."/>
            <person name="Yin L."/>
            <person name="Zhang G."/>
            <person name="Qian W."/>
            <person name="Fan W."/>
        </authorList>
    </citation>
    <scope>NUCLEOTIDE SEQUENCE [LARGE SCALE GENOMIC DNA]</scope>
    <source>
        <strain evidence="1">SZHN2017</strain>
        <tissue evidence="1">Muscle</tissue>
    </source>
</reference>
<dbReference type="Gene3D" id="2.10.25.10">
    <property type="entry name" value="Laminin"/>
    <property type="match status" value="1"/>
</dbReference>
<protein>
    <recommendedName>
        <fullName evidence="3">EGF-like domain-containing protein</fullName>
    </recommendedName>
</protein>
<gene>
    <name evidence="1" type="ORF">C0Q70_17789</name>
</gene>
<dbReference type="AlphaFoldDB" id="A0A2T7NLF2"/>
<organism evidence="1 2">
    <name type="scientific">Pomacea canaliculata</name>
    <name type="common">Golden apple snail</name>
    <dbReference type="NCBI Taxonomy" id="400727"/>
    <lineage>
        <taxon>Eukaryota</taxon>
        <taxon>Metazoa</taxon>
        <taxon>Spiralia</taxon>
        <taxon>Lophotrochozoa</taxon>
        <taxon>Mollusca</taxon>
        <taxon>Gastropoda</taxon>
        <taxon>Caenogastropoda</taxon>
        <taxon>Architaenioglossa</taxon>
        <taxon>Ampullarioidea</taxon>
        <taxon>Ampullariidae</taxon>
        <taxon>Pomacea</taxon>
    </lineage>
</organism>
<proteinExistence type="predicted"/>
<name>A0A2T7NLF2_POMCA</name>
<keyword evidence="2" id="KW-1185">Reference proteome</keyword>
<comment type="caution">
    <text evidence="1">The sequence shown here is derived from an EMBL/GenBank/DDBJ whole genome shotgun (WGS) entry which is preliminary data.</text>
</comment>
<evidence type="ECO:0000313" key="1">
    <source>
        <dbReference type="EMBL" id="PVD21986.1"/>
    </source>
</evidence>
<dbReference type="EMBL" id="PZQS01000011">
    <property type="protein sequence ID" value="PVD21986.1"/>
    <property type="molecule type" value="Genomic_DNA"/>
</dbReference>
<dbReference type="Proteomes" id="UP000245119">
    <property type="component" value="Linkage Group LG11"/>
</dbReference>